<evidence type="ECO:0000256" key="2">
    <source>
        <dbReference type="ARBA" id="ARBA00023136"/>
    </source>
</evidence>
<comment type="subcellular location">
    <subcellularLocation>
        <location evidence="1">Membrane</location>
    </subcellularLocation>
</comment>
<accession>A0A9K3IMV9</accession>
<name>A0A9K3IMV9_HELAN</name>
<reference evidence="3" key="1">
    <citation type="journal article" date="2017" name="Nature">
        <title>The sunflower genome provides insights into oil metabolism, flowering and Asterid evolution.</title>
        <authorList>
            <person name="Badouin H."/>
            <person name="Gouzy J."/>
            <person name="Grassa C.J."/>
            <person name="Murat F."/>
            <person name="Staton S.E."/>
            <person name="Cottret L."/>
            <person name="Lelandais-Briere C."/>
            <person name="Owens G.L."/>
            <person name="Carrere S."/>
            <person name="Mayjonade B."/>
            <person name="Legrand L."/>
            <person name="Gill N."/>
            <person name="Kane N.C."/>
            <person name="Bowers J.E."/>
            <person name="Hubner S."/>
            <person name="Bellec A."/>
            <person name="Berard A."/>
            <person name="Berges H."/>
            <person name="Blanchet N."/>
            <person name="Boniface M.C."/>
            <person name="Brunel D."/>
            <person name="Catrice O."/>
            <person name="Chaidir N."/>
            <person name="Claudel C."/>
            <person name="Donnadieu C."/>
            <person name="Faraut T."/>
            <person name="Fievet G."/>
            <person name="Helmstetter N."/>
            <person name="King M."/>
            <person name="Knapp S.J."/>
            <person name="Lai Z."/>
            <person name="Le Paslier M.C."/>
            <person name="Lippi Y."/>
            <person name="Lorenzon L."/>
            <person name="Mandel J.R."/>
            <person name="Marage G."/>
            <person name="Marchand G."/>
            <person name="Marquand E."/>
            <person name="Bret-Mestries E."/>
            <person name="Morien E."/>
            <person name="Nambeesan S."/>
            <person name="Nguyen T."/>
            <person name="Pegot-Espagnet P."/>
            <person name="Pouilly N."/>
            <person name="Raftis F."/>
            <person name="Sallet E."/>
            <person name="Schiex T."/>
            <person name="Thomas J."/>
            <person name="Vandecasteele C."/>
            <person name="Vares D."/>
            <person name="Vear F."/>
            <person name="Vautrin S."/>
            <person name="Crespi M."/>
            <person name="Mangin B."/>
            <person name="Burke J.M."/>
            <person name="Salse J."/>
            <person name="Munos S."/>
            <person name="Vincourt P."/>
            <person name="Rieseberg L.H."/>
            <person name="Langlade N.B."/>
        </authorList>
    </citation>
    <scope>NUCLEOTIDE SEQUENCE</scope>
    <source>
        <tissue evidence="3">Leaves</tissue>
    </source>
</reference>
<keyword evidence="4" id="KW-1185">Reference proteome</keyword>
<dbReference type="PANTHER" id="PTHR31234">
    <property type="entry name" value="LATE EMBRYOGENESIS ABUNDANT (LEA) HYDROXYPROLINE-RICH GLYCOPROTEIN FAMILY"/>
    <property type="match status" value="1"/>
</dbReference>
<reference evidence="3" key="2">
    <citation type="submission" date="2020-06" db="EMBL/GenBank/DDBJ databases">
        <title>Helianthus annuus Genome sequencing and assembly Release 2.</title>
        <authorList>
            <person name="Gouzy J."/>
            <person name="Langlade N."/>
            <person name="Munos S."/>
        </authorList>
    </citation>
    <scope>NUCLEOTIDE SEQUENCE</scope>
    <source>
        <tissue evidence="3">Leaves</tissue>
    </source>
</reference>
<sequence length="199" mass="22841">MSFLVNPHHPPLPPPHLHYRCLHPLHPLPPPPPHILHRRPQNLPIQPLHHIPRRHHPPHFQTQPHPFHFKSQQKKLHFYDPFIITLQSHETQLANGSFPNSLTIKPNNITIIHSQLYTTSLLLDPESVTKIRSDLKKKSRLSLKLLLDTEFRVKIETLRTKKVGIRIKCDGIHSLIPKGGGTGWNTTVAATVTAAKWTF</sequence>
<dbReference type="Gramene" id="mRNA:HanXRQr2_Chr07g0308371">
    <property type="protein sequence ID" value="CDS:HanXRQr2_Chr07g0308371.1"/>
    <property type="gene ID" value="HanXRQr2_Chr07g0308371"/>
</dbReference>
<comment type="caution">
    <text evidence="3">The sequence shown here is derived from an EMBL/GenBank/DDBJ whole genome shotgun (WGS) entry which is preliminary data.</text>
</comment>
<evidence type="ECO:0000313" key="3">
    <source>
        <dbReference type="EMBL" id="KAF5799773.1"/>
    </source>
</evidence>
<evidence type="ECO:0008006" key="5">
    <source>
        <dbReference type="Google" id="ProtNLM"/>
    </source>
</evidence>
<protein>
    <recommendedName>
        <fullName evidence="5">Late embryogenesis abundant protein, LEA-14</fullName>
    </recommendedName>
</protein>
<dbReference type="GO" id="GO:0016020">
    <property type="term" value="C:membrane"/>
    <property type="evidence" value="ECO:0007669"/>
    <property type="project" value="UniProtKB-SubCell"/>
</dbReference>
<keyword evidence="2" id="KW-0472">Membrane</keyword>
<dbReference type="AlphaFoldDB" id="A0A9K3IMV9"/>
<dbReference type="InterPro" id="IPR044839">
    <property type="entry name" value="NDR1-like"/>
</dbReference>
<organism evidence="3 4">
    <name type="scientific">Helianthus annuus</name>
    <name type="common">Common sunflower</name>
    <dbReference type="NCBI Taxonomy" id="4232"/>
    <lineage>
        <taxon>Eukaryota</taxon>
        <taxon>Viridiplantae</taxon>
        <taxon>Streptophyta</taxon>
        <taxon>Embryophyta</taxon>
        <taxon>Tracheophyta</taxon>
        <taxon>Spermatophyta</taxon>
        <taxon>Magnoliopsida</taxon>
        <taxon>eudicotyledons</taxon>
        <taxon>Gunneridae</taxon>
        <taxon>Pentapetalae</taxon>
        <taxon>asterids</taxon>
        <taxon>campanulids</taxon>
        <taxon>Asterales</taxon>
        <taxon>Asteraceae</taxon>
        <taxon>Asteroideae</taxon>
        <taxon>Heliantheae alliance</taxon>
        <taxon>Heliantheae</taxon>
        <taxon>Helianthus</taxon>
    </lineage>
</organism>
<dbReference type="PANTHER" id="PTHR31234:SF6">
    <property type="entry name" value="LATE EMBRYOGENESIS ABUNDANT PROTEIN LEA-2 SUBGROUP DOMAIN-CONTAINING PROTEIN"/>
    <property type="match status" value="1"/>
</dbReference>
<proteinExistence type="predicted"/>
<evidence type="ECO:0000256" key="1">
    <source>
        <dbReference type="ARBA" id="ARBA00004370"/>
    </source>
</evidence>
<dbReference type="Proteomes" id="UP000215914">
    <property type="component" value="Unassembled WGS sequence"/>
</dbReference>
<evidence type="ECO:0000313" key="4">
    <source>
        <dbReference type="Proteomes" id="UP000215914"/>
    </source>
</evidence>
<dbReference type="GO" id="GO:0098542">
    <property type="term" value="P:defense response to other organism"/>
    <property type="evidence" value="ECO:0007669"/>
    <property type="project" value="InterPro"/>
</dbReference>
<dbReference type="EMBL" id="MNCJ02000322">
    <property type="protein sequence ID" value="KAF5799773.1"/>
    <property type="molecule type" value="Genomic_DNA"/>
</dbReference>
<gene>
    <name evidence="3" type="ORF">HanXRQr2_Chr07g0308371</name>
</gene>